<name>A0A0K0FB60_STRVS</name>
<sequence>MNRLVLLYTSMLVIFSEVFSIKCLQGLRKNNLKKVSNIDCGDGVKYCIVLFGYHTNDKILISDSTTKEDYFDCDYKHTCKKAGNKGYTKNGYQIIKICCDTNYCDGLFVG</sequence>
<protein>
    <submittedName>
        <fullName evidence="3">Activin_recp domain-containing protein</fullName>
    </submittedName>
</protein>
<dbReference type="AlphaFoldDB" id="A0A0K0FB60"/>
<evidence type="ECO:0000313" key="2">
    <source>
        <dbReference type="Proteomes" id="UP000035680"/>
    </source>
</evidence>
<keyword evidence="1" id="KW-0732">Signal</keyword>
<evidence type="ECO:0000313" key="3">
    <source>
        <dbReference type="WBParaSite" id="SVE_0606600.1"/>
    </source>
</evidence>
<accession>A0A0K0FB60</accession>
<dbReference type="WBParaSite" id="SVE_0606600.1">
    <property type="protein sequence ID" value="SVE_0606600.1"/>
    <property type="gene ID" value="SVE_0606600"/>
</dbReference>
<evidence type="ECO:0000256" key="1">
    <source>
        <dbReference type="SAM" id="SignalP"/>
    </source>
</evidence>
<reference evidence="3" key="2">
    <citation type="submission" date="2015-08" db="UniProtKB">
        <authorList>
            <consortium name="WormBaseParasite"/>
        </authorList>
    </citation>
    <scope>IDENTIFICATION</scope>
</reference>
<feature type="signal peptide" evidence="1">
    <location>
        <begin position="1"/>
        <end position="20"/>
    </location>
</feature>
<dbReference type="Proteomes" id="UP000035680">
    <property type="component" value="Unassembled WGS sequence"/>
</dbReference>
<feature type="chain" id="PRO_5005329440" evidence="1">
    <location>
        <begin position="21"/>
        <end position="110"/>
    </location>
</feature>
<keyword evidence="2" id="KW-1185">Reference proteome</keyword>
<reference evidence="2" key="1">
    <citation type="submission" date="2014-07" db="EMBL/GenBank/DDBJ databases">
        <authorList>
            <person name="Martin A.A"/>
            <person name="De Silva N."/>
        </authorList>
    </citation>
    <scope>NUCLEOTIDE SEQUENCE</scope>
</reference>
<proteinExistence type="predicted"/>
<organism evidence="2 3">
    <name type="scientific">Strongyloides venezuelensis</name>
    <name type="common">Threadworm</name>
    <dbReference type="NCBI Taxonomy" id="75913"/>
    <lineage>
        <taxon>Eukaryota</taxon>
        <taxon>Metazoa</taxon>
        <taxon>Ecdysozoa</taxon>
        <taxon>Nematoda</taxon>
        <taxon>Chromadorea</taxon>
        <taxon>Rhabditida</taxon>
        <taxon>Tylenchina</taxon>
        <taxon>Panagrolaimomorpha</taxon>
        <taxon>Strongyloidoidea</taxon>
        <taxon>Strongyloididae</taxon>
        <taxon>Strongyloides</taxon>
    </lineage>
</organism>